<dbReference type="GO" id="GO:0003755">
    <property type="term" value="F:peptidyl-prolyl cis-trans isomerase activity"/>
    <property type="evidence" value="ECO:0007669"/>
    <property type="project" value="UniProtKB-EC"/>
</dbReference>
<dbReference type="GO" id="GO:0015031">
    <property type="term" value="P:protein transport"/>
    <property type="evidence" value="ECO:0007669"/>
    <property type="project" value="InterPro"/>
</dbReference>
<evidence type="ECO:0000259" key="1">
    <source>
        <dbReference type="Pfam" id="PF05697"/>
    </source>
</evidence>
<dbReference type="GO" id="GO:0051083">
    <property type="term" value="P:'de novo' cotranslational protein folding"/>
    <property type="evidence" value="ECO:0007669"/>
    <property type="project" value="TreeGrafter"/>
</dbReference>
<reference evidence="2" key="2">
    <citation type="submission" date="2021-04" db="EMBL/GenBank/DDBJ databases">
        <authorList>
            <person name="Gilroy R."/>
        </authorList>
    </citation>
    <scope>NUCLEOTIDE SEQUENCE</scope>
    <source>
        <strain evidence="2">1719</strain>
    </source>
</reference>
<evidence type="ECO:0000313" key="3">
    <source>
        <dbReference type="Proteomes" id="UP000824156"/>
    </source>
</evidence>
<dbReference type="Gene3D" id="3.30.70.1050">
    <property type="entry name" value="Trigger factor ribosome-binding domain"/>
    <property type="match status" value="1"/>
</dbReference>
<dbReference type="SUPFAM" id="SSF109998">
    <property type="entry name" value="Triger factor/SurA peptide-binding domain-like"/>
    <property type="match status" value="1"/>
</dbReference>
<dbReference type="InterPro" id="IPR037041">
    <property type="entry name" value="Trigger_fac_C_sf"/>
</dbReference>
<dbReference type="NCBIfam" id="TIGR00115">
    <property type="entry name" value="tig"/>
    <property type="match status" value="1"/>
</dbReference>
<dbReference type="PANTHER" id="PTHR30560">
    <property type="entry name" value="TRIGGER FACTOR CHAPERONE AND PEPTIDYL-PROLYL CIS/TRANS ISOMERASE"/>
    <property type="match status" value="1"/>
</dbReference>
<dbReference type="AlphaFoldDB" id="A0A9D1W7K5"/>
<dbReference type="SUPFAM" id="SSF102735">
    <property type="entry name" value="Trigger factor ribosome-binding domain"/>
    <property type="match status" value="1"/>
</dbReference>
<dbReference type="GO" id="GO:0043335">
    <property type="term" value="P:protein unfolding"/>
    <property type="evidence" value="ECO:0007669"/>
    <property type="project" value="TreeGrafter"/>
</dbReference>
<dbReference type="Gene3D" id="1.10.3120.10">
    <property type="entry name" value="Trigger factor, C-terminal domain"/>
    <property type="match status" value="1"/>
</dbReference>
<reference evidence="2" key="1">
    <citation type="journal article" date="2021" name="PeerJ">
        <title>Extensive microbial diversity within the chicken gut microbiome revealed by metagenomics and culture.</title>
        <authorList>
            <person name="Gilroy R."/>
            <person name="Ravi A."/>
            <person name="Getino M."/>
            <person name="Pursley I."/>
            <person name="Horton D.L."/>
            <person name="Alikhan N.F."/>
            <person name="Baker D."/>
            <person name="Gharbi K."/>
            <person name="Hall N."/>
            <person name="Watson M."/>
            <person name="Adriaenssens E.M."/>
            <person name="Foster-Nyarko E."/>
            <person name="Jarju S."/>
            <person name="Secka A."/>
            <person name="Antonio M."/>
            <person name="Oren A."/>
            <person name="Chaudhuri R.R."/>
            <person name="La Ragione R."/>
            <person name="Hildebrand F."/>
            <person name="Pallen M.J."/>
        </authorList>
    </citation>
    <scope>NUCLEOTIDE SEQUENCE</scope>
    <source>
        <strain evidence="2">1719</strain>
    </source>
</reference>
<proteinExistence type="predicted"/>
<keyword evidence="2" id="KW-0413">Isomerase</keyword>
<dbReference type="GO" id="GO:0044183">
    <property type="term" value="F:protein folding chaperone"/>
    <property type="evidence" value="ECO:0007669"/>
    <property type="project" value="TreeGrafter"/>
</dbReference>
<dbReference type="Proteomes" id="UP000824156">
    <property type="component" value="Unassembled WGS sequence"/>
</dbReference>
<evidence type="ECO:0000313" key="2">
    <source>
        <dbReference type="EMBL" id="HIX54141.1"/>
    </source>
</evidence>
<dbReference type="PIRSF" id="PIRSF003095">
    <property type="entry name" value="Trigger_factor"/>
    <property type="match status" value="1"/>
</dbReference>
<dbReference type="EMBL" id="DXEZ01000111">
    <property type="protein sequence ID" value="HIX54141.1"/>
    <property type="molecule type" value="Genomic_DNA"/>
</dbReference>
<dbReference type="InterPro" id="IPR036611">
    <property type="entry name" value="Trigger_fac_ribosome-bd_sf"/>
</dbReference>
<dbReference type="Pfam" id="PF05697">
    <property type="entry name" value="Trigger_N"/>
    <property type="match status" value="1"/>
</dbReference>
<name>A0A9D1W7K5_9SPHI</name>
<dbReference type="GO" id="GO:0043022">
    <property type="term" value="F:ribosome binding"/>
    <property type="evidence" value="ECO:0007669"/>
    <property type="project" value="TreeGrafter"/>
</dbReference>
<dbReference type="EC" id="5.2.1.8" evidence="2"/>
<dbReference type="InterPro" id="IPR005215">
    <property type="entry name" value="Trig_fac"/>
</dbReference>
<dbReference type="PANTHER" id="PTHR30560:SF3">
    <property type="entry name" value="TRIGGER FACTOR-LIKE PROTEIN TIG, CHLOROPLASTIC"/>
    <property type="match status" value="1"/>
</dbReference>
<gene>
    <name evidence="2" type="primary">tig</name>
    <name evidence="2" type="ORF">H9853_03885</name>
</gene>
<comment type="caution">
    <text evidence="2">The sequence shown here is derived from an EMBL/GenBank/DDBJ whole genome shotgun (WGS) entry which is preliminary data.</text>
</comment>
<dbReference type="InterPro" id="IPR027304">
    <property type="entry name" value="Trigger_fact/SurA_dom_sf"/>
</dbReference>
<feature type="domain" description="Trigger factor ribosome-binding bacterial" evidence="1">
    <location>
        <begin position="1"/>
        <end position="147"/>
    </location>
</feature>
<sequence length="450" mass="51972">MKVSHEKIDEVNAKITVNLTPEDYNPIVDKTIKDQAKKASMPGFRPGKVPASHIRRLYGQSILVDEVNRLVSEEVNKHLTDSKINYLGNPLPIEDEGQADYKWDFKDNFAFSFELGVAPEVTNPFTKESEFTEYSIQPDADTIAERVINLRNTYGKMSNPETSEEGDVLFGEFNQGTEEDAINNKTSIRISEVADKKIQKSLVGLKKDDKVIIDLKKAYKEDDKIASALGITAEQVAELKDTKFEFTVSEVSRLEPAELNQEFFDKLYPEGEVKTEEEFTERVTKELEEALEQPSLQQLRNDMYKFGIKEVQVELPKEFLKKWLKSSNPNIKDEELEEGFEQFLENLKWTLIENKILEENNLKVEYEDVLTQAKNFVSAQLRMYNYGQQIDEEQIDKFAVELLGNQEQSSRMFDEAKALKVYNHLVEQVKIKKKKISYKEFEKLQEEAQA</sequence>
<organism evidence="2 3">
    <name type="scientific">Candidatus Sphingobacterium stercoripullorum</name>
    <dbReference type="NCBI Taxonomy" id="2838759"/>
    <lineage>
        <taxon>Bacteria</taxon>
        <taxon>Pseudomonadati</taxon>
        <taxon>Bacteroidota</taxon>
        <taxon>Sphingobacteriia</taxon>
        <taxon>Sphingobacteriales</taxon>
        <taxon>Sphingobacteriaceae</taxon>
        <taxon>Sphingobacterium</taxon>
    </lineage>
</organism>
<dbReference type="InterPro" id="IPR008881">
    <property type="entry name" value="Trigger_fac_ribosome-bd_bac"/>
</dbReference>
<protein>
    <submittedName>
        <fullName evidence="2">Trigger factor</fullName>
        <ecNumber evidence="2">5.2.1.8</ecNumber>
    </submittedName>
</protein>
<accession>A0A9D1W7K5</accession>